<comment type="caution">
    <text evidence="5">The sequence shown here is derived from an EMBL/GenBank/DDBJ whole genome shotgun (WGS) entry which is preliminary data.</text>
</comment>
<sequence length="467" mass="49980">MKRAALRLLLTAAAVLAAAAPAAAQAGEDSTPGNGKKVDHVALLRQAIADPTKVVIAQTAPAVRVALGEMFGMGTSDTTGRLVTALRKLGFDYVYDTLSGADLTTMEEGHEMIARLNAHLEGKKDAPALPMFTSCCPGWVGYVEDEAADLIPHLSTCKSPHMMVGAMVKRFFAQKIGRNASDIVMSSIMPCYKKQWEADRIDMQTPDGAREVDHVVTTKQLGAWLQREGIDYPKLDNSTFDSWMGLSTGSGALYGVTGGVTESVLRTVYELCSGQKLDKLEFPAVRGLQGVKEATVVIPVNPKGPLKNKEPLTLSVAVASGLEYAPPLLDAVRNGTNTYNFLEVMNCDGGCINGEGQPESDDPDIVKKRAAALYSADERAVIRRAHENPAVLQLYTDFLDEPNSPLAEEVLHTSFVEDGPELFDWRLAIDGESGNLGNPSNGKQDGSGKDGGNKGGASRRLLRGCNC</sequence>
<dbReference type="PANTHER" id="PTHR11615">
    <property type="entry name" value="NITRATE, FORMATE, IRON DEHYDROGENASE"/>
    <property type="match status" value="1"/>
</dbReference>
<dbReference type="InterPro" id="IPR004108">
    <property type="entry name" value="Fe_hydrogenase_lsu_C"/>
</dbReference>
<gene>
    <name evidence="5" type="ORF">C2E21_1176</name>
</gene>
<evidence type="ECO:0000256" key="1">
    <source>
        <dbReference type="ARBA" id="ARBA00006596"/>
    </source>
</evidence>
<feature type="region of interest" description="Disordered" evidence="2">
    <location>
        <begin position="433"/>
        <end position="457"/>
    </location>
</feature>
<feature type="signal peptide" evidence="3">
    <location>
        <begin position="1"/>
        <end position="24"/>
    </location>
</feature>
<dbReference type="AlphaFoldDB" id="A0A2P6U1P1"/>
<comment type="similarity">
    <text evidence="1">Belongs to the NARF family.</text>
</comment>
<dbReference type="Gene3D" id="4.10.260.20">
    <property type="entry name" value="Iron hydrogenase, small subunit"/>
    <property type="match status" value="1"/>
</dbReference>
<dbReference type="Proteomes" id="UP000239899">
    <property type="component" value="Unassembled WGS sequence"/>
</dbReference>
<dbReference type="SUPFAM" id="SSF53920">
    <property type="entry name" value="Fe-only hydrogenase"/>
    <property type="match status" value="1"/>
</dbReference>
<evidence type="ECO:0000256" key="2">
    <source>
        <dbReference type="SAM" id="MobiDB-lite"/>
    </source>
</evidence>
<dbReference type="InterPro" id="IPR003149">
    <property type="entry name" value="Fe_hydrogenase_ssu"/>
</dbReference>
<dbReference type="STRING" id="3076.A0A2P6U1P1"/>
<dbReference type="Pfam" id="PF02256">
    <property type="entry name" value="Fe_hyd_SSU"/>
    <property type="match status" value="1"/>
</dbReference>
<protein>
    <submittedName>
        <fullName evidence="5">Ferredoxin</fullName>
    </submittedName>
</protein>
<dbReference type="SMART" id="SM00902">
    <property type="entry name" value="Fe_hyd_SSU"/>
    <property type="match status" value="1"/>
</dbReference>
<dbReference type="Pfam" id="PF02906">
    <property type="entry name" value="Fe_hyd_lg_C"/>
    <property type="match status" value="1"/>
</dbReference>
<proteinExistence type="inferred from homology"/>
<dbReference type="InterPro" id="IPR050340">
    <property type="entry name" value="Cytosolic_Fe-S_CAF"/>
</dbReference>
<dbReference type="OrthoDB" id="10253113at2759"/>
<name>A0A2P6U1P1_CHLSO</name>
<accession>A0A2P6U1P1</accession>
<feature type="domain" description="Iron hydrogenase small subunit" evidence="4">
    <location>
        <begin position="360"/>
        <end position="419"/>
    </location>
</feature>
<dbReference type="InterPro" id="IPR036991">
    <property type="entry name" value="Fe_hydrogenase_ssu_sf"/>
</dbReference>
<dbReference type="Gene3D" id="3.40.50.1780">
    <property type="match status" value="1"/>
</dbReference>
<dbReference type="InterPro" id="IPR009016">
    <property type="entry name" value="Fe_hydrogenase"/>
</dbReference>
<reference evidence="5 6" key="1">
    <citation type="journal article" date="2018" name="Plant J.">
        <title>Genome sequences of Chlorella sorokiniana UTEX 1602 and Micractinium conductrix SAG 241.80: implications to maltose excretion by a green alga.</title>
        <authorList>
            <person name="Arriola M.B."/>
            <person name="Velmurugan N."/>
            <person name="Zhang Y."/>
            <person name="Plunkett M.H."/>
            <person name="Hondzo H."/>
            <person name="Barney B.M."/>
        </authorList>
    </citation>
    <scope>NUCLEOTIDE SEQUENCE [LARGE SCALE GENOMIC DNA]</scope>
    <source>
        <strain evidence="6">UTEX 1602</strain>
    </source>
</reference>
<organism evidence="5 6">
    <name type="scientific">Chlorella sorokiniana</name>
    <name type="common">Freshwater green alga</name>
    <dbReference type="NCBI Taxonomy" id="3076"/>
    <lineage>
        <taxon>Eukaryota</taxon>
        <taxon>Viridiplantae</taxon>
        <taxon>Chlorophyta</taxon>
        <taxon>core chlorophytes</taxon>
        <taxon>Trebouxiophyceae</taxon>
        <taxon>Chlorellales</taxon>
        <taxon>Chlorellaceae</taxon>
        <taxon>Chlorella clade</taxon>
        <taxon>Chlorella</taxon>
    </lineage>
</organism>
<evidence type="ECO:0000313" key="6">
    <source>
        <dbReference type="Proteomes" id="UP000239899"/>
    </source>
</evidence>
<dbReference type="EMBL" id="LHPG02000002">
    <property type="protein sequence ID" value="PRW60233.1"/>
    <property type="molecule type" value="Genomic_DNA"/>
</dbReference>
<evidence type="ECO:0000313" key="5">
    <source>
        <dbReference type="EMBL" id="PRW60233.1"/>
    </source>
</evidence>
<evidence type="ECO:0000259" key="4">
    <source>
        <dbReference type="SMART" id="SM00902"/>
    </source>
</evidence>
<feature type="chain" id="PRO_5015135679" evidence="3">
    <location>
        <begin position="25"/>
        <end position="467"/>
    </location>
</feature>
<keyword evidence="6" id="KW-1185">Reference proteome</keyword>
<keyword evidence="3" id="KW-0732">Signal</keyword>
<dbReference type="Gene3D" id="3.40.950.10">
    <property type="entry name" value="Fe-only Hydrogenase (Larger Subunit), Chain L, domain 3"/>
    <property type="match status" value="1"/>
</dbReference>
<evidence type="ECO:0000256" key="3">
    <source>
        <dbReference type="SAM" id="SignalP"/>
    </source>
</evidence>